<dbReference type="AlphaFoldDB" id="A0A2G8T7F2"/>
<gene>
    <name evidence="1" type="ORF">CR105_27030</name>
</gene>
<dbReference type="Proteomes" id="UP000230390">
    <property type="component" value="Unassembled WGS sequence"/>
</dbReference>
<sequence>MDNSYQWITAVATDAIEAMVKHPRDTIICNADAVRAIAVGVYFSWARHVGKAARPEDIGRMESMISGMAEPSR</sequence>
<comment type="caution">
    <text evidence="1">The sequence shown here is derived from an EMBL/GenBank/DDBJ whole genome shotgun (WGS) entry which is preliminary data.</text>
</comment>
<organism evidence="1 2">
    <name type="scientific">Massilia eurypsychrophila</name>
    <dbReference type="NCBI Taxonomy" id="1485217"/>
    <lineage>
        <taxon>Bacteria</taxon>
        <taxon>Pseudomonadati</taxon>
        <taxon>Pseudomonadota</taxon>
        <taxon>Betaproteobacteria</taxon>
        <taxon>Burkholderiales</taxon>
        <taxon>Oxalobacteraceae</taxon>
        <taxon>Telluria group</taxon>
        <taxon>Massilia</taxon>
    </lineage>
</organism>
<evidence type="ECO:0000313" key="1">
    <source>
        <dbReference type="EMBL" id="PIL41932.1"/>
    </source>
</evidence>
<evidence type="ECO:0000313" key="2">
    <source>
        <dbReference type="Proteomes" id="UP000230390"/>
    </source>
</evidence>
<reference evidence="1 2" key="1">
    <citation type="submission" date="2017-10" db="EMBL/GenBank/DDBJ databases">
        <title>Massilia psychrophilum sp. nov., a novel purple-pigmented bacterium isolated from Tianshan glacier, Xinjiang Municipality, China.</title>
        <authorList>
            <person name="Wang H."/>
        </authorList>
    </citation>
    <scope>NUCLEOTIDE SEQUENCE [LARGE SCALE GENOMIC DNA]</scope>
    <source>
        <strain evidence="1 2">JCM 30074</strain>
    </source>
</reference>
<proteinExistence type="predicted"/>
<keyword evidence="2" id="KW-1185">Reference proteome</keyword>
<accession>A0A2G8T7F2</accession>
<name>A0A2G8T7F2_9BURK</name>
<dbReference type="EMBL" id="PDOC01000059">
    <property type="protein sequence ID" value="PIL41932.1"/>
    <property type="molecule type" value="Genomic_DNA"/>
</dbReference>
<protein>
    <submittedName>
        <fullName evidence="1">Uncharacterized protein</fullName>
    </submittedName>
</protein>